<comment type="caution">
    <text evidence="1">The sequence shown here is derived from an EMBL/GenBank/DDBJ whole genome shotgun (WGS) entry which is preliminary data.</text>
</comment>
<dbReference type="Proteomes" id="UP000248786">
    <property type="component" value="Unassembled WGS sequence"/>
</dbReference>
<organism evidence="1 2">
    <name type="scientific">Dehalococcoides mccartyi</name>
    <dbReference type="NCBI Taxonomy" id="61435"/>
    <lineage>
        <taxon>Bacteria</taxon>
        <taxon>Bacillati</taxon>
        <taxon>Chloroflexota</taxon>
        <taxon>Dehalococcoidia</taxon>
        <taxon>Dehalococcoidales</taxon>
        <taxon>Dehalococcoidaceae</taxon>
        <taxon>Dehalococcoides</taxon>
    </lineage>
</organism>
<reference evidence="1 2" key="1">
    <citation type="submission" date="2018-05" db="EMBL/GenBank/DDBJ databases">
        <title>Draft genome sequences of Dehalococcoides mccartyi strains RC and KS.</title>
        <authorList>
            <person name="Higgins S.A."/>
            <person name="Padilla-Crespo E."/>
            <person name="Loeffler F.E."/>
        </authorList>
    </citation>
    <scope>NUCLEOTIDE SEQUENCE [LARGE SCALE GENOMIC DNA]</scope>
    <source>
        <strain evidence="1 2">KS</strain>
    </source>
</reference>
<dbReference type="EMBL" id="QGLD01000001">
    <property type="protein sequence ID" value="RAL71079.1"/>
    <property type="molecule type" value="Genomic_DNA"/>
</dbReference>
<sequence>MQLRNFVLLNRVTNIKIPGLKAALKHPPVRQVLPVLHYKEGGYNLT</sequence>
<gene>
    <name evidence="1" type="ORF">C1G86_0003</name>
</gene>
<evidence type="ECO:0000313" key="2">
    <source>
        <dbReference type="Proteomes" id="UP000248786"/>
    </source>
</evidence>
<proteinExistence type="predicted"/>
<protein>
    <submittedName>
        <fullName evidence="1">Uncharacterized protein</fullName>
    </submittedName>
</protein>
<dbReference type="AlphaFoldDB" id="A0A328EUK8"/>
<name>A0A328EUK8_9CHLR</name>
<evidence type="ECO:0000313" key="1">
    <source>
        <dbReference type="EMBL" id="RAL71079.1"/>
    </source>
</evidence>
<accession>A0A328EUK8</accession>